<feature type="compositionally biased region" description="Basic residues" evidence="1">
    <location>
        <begin position="67"/>
        <end position="82"/>
    </location>
</feature>
<feature type="compositionally biased region" description="Basic residues" evidence="1">
    <location>
        <begin position="11"/>
        <end position="27"/>
    </location>
</feature>
<feature type="compositionally biased region" description="Basic and acidic residues" evidence="1">
    <location>
        <begin position="156"/>
        <end position="172"/>
    </location>
</feature>
<comment type="caution">
    <text evidence="2">The sequence shown here is derived from an EMBL/GenBank/DDBJ whole genome shotgun (WGS) entry which is preliminary data.</text>
</comment>
<reference evidence="2" key="1">
    <citation type="journal article" date="2022" name="Int. J. Syst. Evol. Microbiol.">
        <title>Granulimonas faecalis gen. nov., sp. nov., and Leptogranulimonas caecicola gen. nov., sp. nov., novel lactate-producing Atopobiaceae bacteria isolated from mouse intestines, and an emended description of the family Atopobiaceae.</title>
        <authorList>
            <person name="Morinaga K."/>
            <person name="Kusada H."/>
            <person name="Sakamoto S."/>
            <person name="Murakami T."/>
            <person name="Toyoda A."/>
            <person name="Mori H."/>
            <person name="Meng X.Y."/>
            <person name="Takashino M."/>
            <person name="Murotomi K."/>
            <person name="Tamaki H."/>
        </authorList>
    </citation>
    <scope>NUCLEOTIDE SEQUENCE</scope>
    <source>
        <strain evidence="2">OPF53</strain>
    </source>
</reference>
<feature type="region of interest" description="Disordered" evidence="1">
    <location>
        <begin position="60"/>
        <end position="263"/>
    </location>
</feature>
<organism evidence="2 3">
    <name type="scientific">Granulimonas faecalis</name>
    <dbReference type="NCBI Taxonomy" id="2894155"/>
    <lineage>
        <taxon>Bacteria</taxon>
        <taxon>Bacillati</taxon>
        <taxon>Actinomycetota</taxon>
        <taxon>Coriobacteriia</taxon>
        <taxon>Coriobacteriales</taxon>
        <taxon>Kribbibacteriaceae</taxon>
        <taxon>Granulimonas</taxon>
    </lineage>
</organism>
<dbReference type="EMBL" id="BQKC01000001">
    <property type="protein sequence ID" value="GJM55937.1"/>
    <property type="molecule type" value="Genomic_DNA"/>
</dbReference>
<proteinExistence type="predicted"/>
<feature type="compositionally biased region" description="Basic and acidic residues" evidence="1">
    <location>
        <begin position="1"/>
        <end position="10"/>
    </location>
</feature>
<accession>A0AAV5B4F0</accession>
<sequence>MRNLGLDRIRTPFRRKSGSKKSERTRKGHHAYCGKELVDNGYRRAEGLTQLLCGKCHKRGTLGSGASRRRALGPSRARRHGRVDRAILPSNDCDASSGNGDALRTEKGEGTPAFVNPRIYERRRRGKPKAHGAREIVSRSQSRLGAAGTQQEDRDEQNRRHEGRNGDIRGNREGPPAASRAVATVMPAPSRENAPKAKAGTSREQATTAAICTGESRTASHDAAPPQRGTTSQAAKNAPARYRGTRRVTTWTHSEMGKLMEKR</sequence>
<name>A0AAV5B4F0_9ACTN</name>
<feature type="compositionally biased region" description="Basic residues" evidence="1">
    <location>
        <begin position="121"/>
        <end position="131"/>
    </location>
</feature>
<evidence type="ECO:0000313" key="3">
    <source>
        <dbReference type="Proteomes" id="UP001055025"/>
    </source>
</evidence>
<dbReference type="Proteomes" id="UP001055025">
    <property type="component" value="Unassembled WGS sequence"/>
</dbReference>
<evidence type="ECO:0000256" key="1">
    <source>
        <dbReference type="SAM" id="MobiDB-lite"/>
    </source>
</evidence>
<gene>
    <name evidence="2" type="ORF">ATOP_15920</name>
</gene>
<dbReference type="AlphaFoldDB" id="A0AAV5B4F0"/>
<feature type="region of interest" description="Disordered" evidence="1">
    <location>
        <begin position="1"/>
        <end position="27"/>
    </location>
</feature>
<protein>
    <submittedName>
        <fullName evidence="2">Uncharacterized protein</fullName>
    </submittedName>
</protein>
<evidence type="ECO:0000313" key="2">
    <source>
        <dbReference type="EMBL" id="GJM55937.1"/>
    </source>
</evidence>
<keyword evidence="3" id="KW-1185">Reference proteome</keyword>